<reference evidence="2 3" key="1">
    <citation type="submission" date="2016-06" db="EMBL/GenBank/DDBJ databases">
        <title>The Draft Genome Sequence and Annotation of the Desert Woodrat Neotoma lepida.</title>
        <authorList>
            <person name="Campbell M."/>
            <person name="Oakeson K.F."/>
            <person name="Yandell M."/>
            <person name="Halpert J.R."/>
            <person name="Dearing D."/>
        </authorList>
    </citation>
    <scope>NUCLEOTIDE SEQUENCE [LARGE SCALE GENOMIC DNA]</scope>
    <source>
        <strain evidence="2">417</strain>
        <tissue evidence="2">Liver</tissue>
    </source>
</reference>
<name>A0A1A6FVD8_NEOLE</name>
<sequence>SLNSFHSPIYSVGACRCCLGQTPRRTRCSRGGFFHMGYGGDNHFRLLPPSLQEARALLRQRRPRGPWARALLKRRPPHRAPAGQPRDVSPRPDVRTPTHSLNPSPAFIHSDLFYQV</sequence>
<organism evidence="2 3">
    <name type="scientific">Neotoma lepida</name>
    <name type="common">Desert woodrat</name>
    <dbReference type="NCBI Taxonomy" id="56216"/>
    <lineage>
        <taxon>Eukaryota</taxon>
        <taxon>Metazoa</taxon>
        <taxon>Chordata</taxon>
        <taxon>Craniata</taxon>
        <taxon>Vertebrata</taxon>
        <taxon>Euteleostomi</taxon>
        <taxon>Mammalia</taxon>
        <taxon>Eutheria</taxon>
        <taxon>Euarchontoglires</taxon>
        <taxon>Glires</taxon>
        <taxon>Rodentia</taxon>
        <taxon>Myomorpha</taxon>
        <taxon>Muroidea</taxon>
        <taxon>Cricetidae</taxon>
        <taxon>Neotominae</taxon>
        <taxon>Neotoma</taxon>
    </lineage>
</organism>
<dbReference type="Proteomes" id="UP000092124">
    <property type="component" value="Unassembled WGS sequence"/>
</dbReference>
<accession>A0A1A6FVD8</accession>
<dbReference type="EMBL" id="LZPO01116986">
    <property type="protein sequence ID" value="OBS57921.1"/>
    <property type="molecule type" value="Genomic_DNA"/>
</dbReference>
<protein>
    <submittedName>
        <fullName evidence="2">Uncharacterized protein</fullName>
    </submittedName>
</protein>
<feature type="region of interest" description="Disordered" evidence="1">
    <location>
        <begin position="65"/>
        <end position="103"/>
    </location>
</feature>
<dbReference type="AlphaFoldDB" id="A0A1A6FVD8"/>
<evidence type="ECO:0000313" key="3">
    <source>
        <dbReference type="Proteomes" id="UP000092124"/>
    </source>
</evidence>
<comment type="caution">
    <text evidence="2">The sequence shown here is derived from an EMBL/GenBank/DDBJ whole genome shotgun (WGS) entry which is preliminary data.</text>
</comment>
<dbReference type="STRING" id="56216.A0A1A6FVD8"/>
<keyword evidence="3" id="KW-1185">Reference proteome</keyword>
<feature type="non-terminal residue" evidence="2">
    <location>
        <position position="1"/>
    </location>
</feature>
<evidence type="ECO:0000256" key="1">
    <source>
        <dbReference type="SAM" id="MobiDB-lite"/>
    </source>
</evidence>
<proteinExistence type="predicted"/>
<evidence type="ECO:0000313" key="2">
    <source>
        <dbReference type="EMBL" id="OBS57921.1"/>
    </source>
</evidence>
<gene>
    <name evidence="2" type="ORF">A6R68_10947</name>
</gene>